<keyword evidence="10 14" id="KW-0143">Chaperone</keyword>
<dbReference type="HAMAP" id="MF_01152">
    <property type="entry name" value="DnaJ"/>
    <property type="match status" value="1"/>
</dbReference>
<dbReference type="SMART" id="SM00271">
    <property type="entry name" value="DnaJ"/>
    <property type="match status" value="1"/>
</dbReference>
<feature type="binding site" evidence="14">
    <location>
        <position position="168"/>
    </location>
    <ligand>
        <name>Zn(2+)</name>
        <dbReference type="ChEBI" id="CHEBI:29105"/>
        <label>2</label>
    </ligand>
</feature>
<evidence type="ECO:0000259" key="16">
    <source>
        <dbReference type="PROSITE" id="PS50076"/>
    </source>
</evidence>
<dbReference type="GO" id="GO:0008270">
    <property type="term" value="F:zinc ion binding"/>
    <property type="evidence" value="ECO:0007669"/>
    <property type="project" value="UniProtKB-UniRule"/>
</dbReference>
<keyword evidence="9 14" id="KW-0346">Stress response</keyword>
<dbReference type="Gene3D" id="2.10.230.10">
    <property type="entry name" value="Heat shock protein DnaJ, cysteine-rich domain"/>
    <property type="match status" value="1"/>
</dbReference>
<evidence type="ECO:0000313" key="19">
    <source>
        <dbReference type="Proteomes" id="UP000190837"/>
    </source>
</evidence>
<dbReference type="FunFam" id="1.10.287.110:FF:000034">
    <property type="entry name" value="Chaperone protein DnaJ"/>
    <property type="match status" value="1"/>
</dbReference>
<feature type="repeat" description="CXXCXGXG motif" evidence="14">
    <location>
        <begin position="151"/>
        <end position="158"/>
    </location>
</feature>
<evidence type="ECO:0000256" key="4">
    <source>
        <dbReference type="ARBA" id="ARBA00022705"/>
    </source>
</evidence>
<dbReference type="GO" id="GO:0031072">
    <property type="term" value="F:heat shock protein binding"/>
    <property type="evidence" value="ECO:0007669"/>
    <property type="project" value="InterPro"/>
</dbReference>
<dbReference type="NCBIfam" id="TIGR02349">
    <property type="entry name" value="DnaJ_bact"/>
    <property type="match status" value="1"/>
</dbReference>
<dbReference type="Proteomes" id="UP000190837">
    <property type="component" value="Unassembled WGS sequence"/>
</dbReference>
<dbReference type="NCBIfam" id="NF008035">
    <property type="entry name" value="PRK10767.1"/>
    <property type="match status" value="1"/>
</dbReference>
<keyword evidence="8 14" id="KW-0862">Zinc</keyword>
<evidence type="ECO:0000256" key="11">
    <source>
        <dbReference type="ARBA" id="ARBA00053423"/>
    </source>
</evidence>
<dbReference type="GO" id="GO:0005524">
    <property type="term" value="F:ATP binding"/>
    <property type="evidence" value="ECO:0007669"/>
    <property type="project" value="InterPro"/>
</dbReference>
<accession>A0A1C3HP06</accession>
<dbReference type="SUPFAM" id="SSF57938">
    <property type="entry name" value="DnaJ/Hsp40 cysteine-rich domain"/>
    <property type="match status" value="1"/>
</dbReference>
<evidence type="ECO:0000256" key="7">
    <source>
        <dbReference type="ARBA" id="ARBA00022771"/>
    </source>
</evidence>
<evidence type="ECO:0000256" key="2">
    <source>
        <dbReference type="ARBA" id="ARBA00011738"/>
    </source>
</evidence>
<feature type="domain" description="J" evidence="16">
    <location>
        <begin position="5"/>
        <end position="71"/>
    </location>
</feature>
<feature type="domain" description="CR-type" evidence="17">
    <location>
        <begin position="138"/>
        <end position="216"/>
    </location>
</feature>
<feature type="repeat" description="CXXCXGXG motif" evidence="14">
    <location>
        <begin position="168"/>
        <end position="175"/>
    </location>
</feature>
<dbReference type="PRINTS" id="PR00625">
    <property type="entry name" value="JDOMAIN"/>
</dbReference>
<evidence type="ECO:0000259" key="17">
    <source>
        <dbReference type="PROSITE" id="PS51188"/>
    </source>
</evidence>
<comment type="subcellular location">
    <subcellularLocation>
        <location evidence="1 14">Cytoplasm</location>
    </subcellularLocation>
</comment>
<evidence type="ECO:0000256" key="3">
    <source>
        <dbReference type="ARBA" id="ARBA00022490"/>
    </source>
</evidence>
<feature type="binding site" evidence="14">
    <location>
        <position position="190"/>
    </location>
    <ligand>
        <name>Zn(2+)</name>
        <dbReference type="ChEBI" id="CHEBI:29105"/>
        <label>2</label>
    </ligand>
</feature>
<feature type="repeat" description="CXXCXGXG motif" evidence="14">
    <location>
        <begin position="204"/>
        <end position="211"/>
    </location>
</feature>
<evidence type="ECO:0000256" key="8">
    <source>
        <dbReference type="ARBA" id="ARBA00022833"/>
    </source>
</evidence>
<evidence type="ECO:0000256" key="5">
    <source>
        <dbReference type="ARBA" id="ARBA00022723"/>
    </source>
</evidence>
<dbReference type="InterPro" id="IPR002939">
    <property type="entry name" value="DnaJ_C"/>
</dbReference>
<comment type="similarity">
    <text evidence="12 14">Belongs to the DnaJ family.</text>
</comment>
<feature type="binding site" evidence="14">
    <location>
        <position position="171"/>
    </location>
    <ligand>
        <name>Zn(2+)</name>
        <dbReference type="ChEBI" id="CHEBI:29105"/>
        <label>2</label>
    </ligand>
</feature>
<comment type="subunit">
    <text evidence="2 14">Homodimer.</text>
</comment>
<evidence type="ECO:0000256" key="14">
    <source>
        <dbReference type="HAMAP-Rule" id="MF_01152"/>
    </source>
</evidence>
<comment type="cofactor">
    <cofactor evidence="14">
        <name>Zn(2+)</name>
        <dbReference type="ChEBI" id="CHEBI:29105"/>
    </cofactor>
    <text evidence="14">Binds 2 Zn(2+) ions per monomer.</text>
</comment>
<dbReference type="PANTHER" id="PTHR43096:SF48">
    <property type="entry name" value="CHAPERONE PROTEIN DNAJ"/>
    <property type="match status" value="1"/>
</dbReference>
<dbReference type="PROSITE" id="PS51188">
    <property type="entry name" value="ZF_CR"/>
    <property type="match status" value="1"/>
</dbReference>
<gene>
    <name evidence="14" type="primary">dnaJ</name>
    <name evidence="18" type="ORF">CHUV0807_1457</name>
</gene>
<evidence type="ECO:0000256" key="6">
    <source>
        <dbReference type="ARBA" id="ARBA00022737"/>
    </source>
</evidence>
<dbReference type="Pfam" id="PF00684">
    <property type="entry name" value="DnaJ_CXXCXGXG"/>
    <property type="match status" value="1"/>
</dbReference>
<evidence type="ECO:0000313" key="18">
    <source>
        <dbReference type="EMBL" id="SAY95092.1"/>
    </source>
</evidence>
<dbReference type="Pfam" id="PF00226">
    <property type="entry name" value="DnaJ"/>
    <property type="match status" value="1"/>
</dbReference>
<dbReference type="PROSITE" id="PS00636">
    <property type="entry name" value="DNAJ_1"/>
    <property type="match status" value="1"/>
</dbReference>
<dbReference type="SUPFAM" id="SSF49493">
    <property type="entry name" value="HSP40/DnaJ peptide-binding domain"/>
    <property type="match status" value="2"/>
</dbReference>
<evidence type="ECO:0000256" key="12">
    <source>
        <dbReference type="ARBA" id="ARBA00061004"/>
    </source>
</evidence>
<dbReference type="RefSeq" id="WP_079540835.1">
    <property type="nucleotide sequence ID" value="NZ_CAUPBE010000021.1"/>
</dbReference>
<dbReference type="AlphaFoldDB" id="A0A1C3HP06"/>
<dbReference type="GO" id="GO:0009408">
    <property type="term" value="P:response to heat"/>
    <property type="evidence" value="ECO:0007669"/>
    <property type="project" value="InterPro"/>
</dbReference>
<dbReference type="PANTHER" id="PTHR43096">
    <property type="entry name" value="DNAJ HOMOLOG 1, MITOCHONDRIAL-RELATED"/>
    <property type="match status" value="1"/>
</dbReference>
<keyword evidence="3 14" id="KW-0963">Cytoplasm</keyword>
<dbReference type="CDD" id="cd06257">
    <property type="entry name" value="DnaJ"/>
    <property type="match status" value="1"/>
</dbReference>
<feature type="binding site" evidence="14">
    <location>
        <position position="193"/>
    </location>
    <ligand>
        <name>Zn(2+)</name>
        <dbReference type="ChEBI" id="CHEBI:29105"/>
        <label>2</label>
    </ligand>
</feature>
<keyword evidence="7 14" id="KW-0863">Zinc-finger</keyword>
<feature type="zinc finger region" description="CR-type" evidence="15">
    <location>
        <begin position="138"/>
        <end position="216"/>
    </location>
</feature>
<keyword evidence="5 14" id="KW-0479">Metal-binding</keyword>
<comment type="function">
    <text evidence="11 14">Participates actively in the response to hyperosmotic and heat shock by preventing the aggregation of stress-denatured proteins and by disaggregating proteins, also in an autonomous, DnaK-independent fashion. Unfolded proteins bind initially to DnaJ; upon interaction with the DnaJ-bound protein, DnaK hydrolyzes its bound ATP, resulting in the formation of a stable complex. GrpE releases ADP from DnaK; ATP binding to DnaK triggers the release of the substrate protein, thus completing the reaction cycle. Several rounds of ATP-dependent interactions between DnaJ, DnaK and GrpE are required for fully efficient folding. Also involved, together with DnaK and GrpE, in the DNA replication of plasmids through activation of initiation proteins.</text>
</comment>
<dbReference type="InterPro" id="IPR001623">
    <property type="entry name" value="DnaJ_domain"/>
</dbReference>
<proteinExistence type="inferred from homology"/>
<feature type="binding site" evidence="14">
    <location>
        <position position="151"/>
    </location>
    <ligand>
        <name>Zn(2+)</name>
        <dbReference type="ChEBI" id="CHEBI:29105"/>
        <label>1</label>
    </ligand>
</feature>
<dbReference type="Gene3D" id="1.10.287.110">
    <property type="entry name" value="DnaJ domain"/>
    <property type="match status" value="1"/>
</dbReference>
<dbReference type="SUPFAM" id="SSF46565">
    <property type="entry name" value="Chaperone J-domain"/>
    <property type="match status" value="1"/>
</dbReference>
<dbReference type="InterPro" id="IPR001305">
    <property type="entry name" value="HSP_DnaJ_Cys-rich_dom"/>
</dbReference>
<name>A0A1C3HP06_9GAMM</name>
<feature type="repeat" description="CXXCXGXG motif" evidence="14">
    <location>
        <begin position="190"/>
        <end position="197"/>
    </location>
</feature>
<dbReference type="GO" id="GO:0006260">
    <property type="term" value="P:DNA replication"/>
    <property type="evidence" value="ECO:0007669"/>
    <property type="project" value="UniProtKB-KW"/>
</dbReference>
<reference evidence="19" key="1">
    <citation type="submission" date="2016-04" db="EMBL/GenBank/DDBJ databases">
        <authorList>
            <person name="Tagini F."/>
        </authorList>
    </citation>
    <scope>NUCLEOTIDE SEQUENCE [LARGE SCALE GENOMIC DNA]</scope>
    <source>
        <strain evidence="19">CHUV0807</strain>
    </source>
</reference>
<keyword evidence="4 14" id="KW-0235">DNA replication</keyword>
<feature type="binding site" evidence="14">
    <location>
        <position position="154"/>
    </location>
    <ligand>
        <name>Zn(2+)</name>
        <dbReference type="ChEBI" id="CHEBI:29105"/>
        <label>1</label>
    </ligand>
</feature>
<keyword evidence="6 14" id="KW-0677">Repeat</keyword>
<dbReference type="PROSITE" id="PS50076">
    <property type="entry name" value="DNAJ_2"/>
    <property type="match status" value="1"/>
</dbReference>
<evidence type="ECO:0000256" key="1">
    <source>
        <dbReference type="ARBA" id="ARBA00004496"/>
    </source>
</evidence>
<dbReference type="CDD" id="cd10719">
    <property type="entry name" value="DnaJ_zf"/>
    <property type="match status" value="1"/>
</dbReference>
<dbReference type="GO" id="GO:0005737">
    <property type="term" value="C:cytoplasm"/>
    <property type="evidence" value="ECO:0007669"/>
    <property type="project" value="UniProtKB-SubCell"/>
</dbReference>
<dbReference type="EMBL" id="FKLO01000050">
    <property type="protein sequence ID" value="SAY95092.1"/>
    <property type="molecule type" value="Genomic_DNA"/>
</dbReference>
<feature type="binding site" evidence="14">
    <location>
        <position position="207"/>
    </location>
    <ligand>
        <name>Zn(2+)</name>
        <dbReference type="ChEBI" id="CHEBI:29105"/>
        <label>1</label>
    </ligand>
</feature>
<evidence type="ECO:0000256" key="9">
    <source>
        <dbReference type="ARBA" id="ARBA00023016"/>
    </source>
</evidence>
<comment type="domain">
    <text evidence="14">The J domain is necessary and sufficient to stimulate DnaK ATPase activity. Zinc center 1 plays an important role in the autonomous, DnaK-independent chaperone activity of DnaJ. Zinc center 2 is essential for interaction with DnaK and for DnaJ activity.</text>
</comment>
<dbReference type="GO" id="GO:0051082">
    <property type="term" value="F:unfolded protein binding"/>
    <property type="evidence" value="ECO:0007669"/>
    <property type="project" value="UniProtKB-UniRule"/>
</dbReference>
<dbReference type="InterPro" id="IPR036410">
    <property type="entry name" value="HSP_DnaJ_Cys-rich_dom_sf"/>
</dbReference>
<evidence type="ECO:0000256" key="13">
    <source>
        <dbReference type="ARBA" id="ARBA00067609"/>
    </source>
</evidence>
<dbReference type="InterPro" id="IPR012724">
    <property type="entry name" value="DnaJ"/>
</dbReference>
<sequence>MAEKDLYNILGVAKTASQDDIKKAFRKLAMKYHPDRNPDNREEAEAKFKEAKAAYDILSDEQKRATYDRYGYEAASGNGAGGGFGGFGAGGFNADVFGDIFGDIFGGGRNRGGARQQQARGHDLAYELDLSLEEAVNGGEKRIRIPTYVRCKNCSGSGATEKSVKRNCPGCNGSGQVRMQQGFFSIAQACPQCGGKGQIIENPCTDCHGDGRVKQQKTLNVNIPAGVDNGDRIRLSGEGEAGERGAPAGDLYVEIHVRKHPIFAREGDNLHCAMPISFVTAALGGDLEVPTLGGRVMLTVPPETQTGKTFRLKGKGVKSVRSRTTGDLYCTVNIETPVNLSKAQKDILADFGKTLNEGGKTHAPKEKGFLDSVKKFFDNL</sequence>
<evidence type="ECO:0000256" key="10">
    <source>
        <dbReference type="ARBA" id="ARBA00023186"/>
    </source>
</evidence>
<dbReference type="InterPro" id="IPR036869">
    <property type="entry name" value="J_dom_sf"/>
</dbReference>
<dbReference type="FunFam" id="2.10.230.10:FF:000002">
    <property type="entry name" value="Molecular chaperone DnaJ"/>
    <property type="match status" value="1"/>
</dbReference>
<dbReference type="Pfam" id="PF01556">
    <property type="entry name" value="DnaJ_C"/>
    <property type="match status" value="1"/>
</dbReference>
<dbReference type="Gene3D" id="2.60.260.20">
    <property type="entry name" value="Urease metallochaperone UreE, N-terminal domain"/>
    <property type="match status" value="2"/>
</dbReference>
<dbReference type="InterPro" id="IPR018253">
    <property type="entry name" value="DnaJ_domain_CS"/>
</dbReference>
<feature type="binding site" evidence="14">
    <location>
        <position position="204"/>
    </location>
    <ligand>
        <name>Zn(2+)</name>
        <dbReference type="ChEBI" id="CHEBI:29105"/>
        <label>1</label>
    </ligand>
</feature>
<organism evidence="18 19">
    <name type="scientific">Cardiobacterium hominis</name>
    <dbReference type="NCBI Taxonomy" id="2718"/>
    <lineage>
        <taxon>Bacteria</taxon>
        <taxon>Pseudomonadati</taxon>
        <taxon>Pseudomonadota</taxon>
        <taxon>Gammaproteobacteria</taxon>
        <taxon>Cardiobacteriales</taxon>
        <taxon>Cardiobacteriaceae</taxon>
        <taxon>Cardiobacterium</taxon>
    </lineage>
</organism>
<dbReference type="GO" id="GO:0042026">
    <property type="term" value="P:protein refolding"/>
    <property type="evidence" value="ECO:0007669"/>
    <property type="project" value="TreeGrafter"/>
</dbReference>
<evidence type="ECO:0000256" key="15">
    <source>
        <dbReference type="PROSITE-ProRule" id="PRU00546"/>
    </source>
</evidence>
<dbReference type="CDD" id="cd10747">
    <property type="entry name" value="DnaJ_C"/>
    <property type="match status" value="1"/>
</dbReference>
<dbReference type="FunFam" id="2.60.260.20:FF:000004">
    <property type="entry name" value="Molecular chaperone DnaJ"/>
    <property type="match status" value="1"/>
</dbReference>
<protein>
    <recommendedName>
        <fullName evidence="13 14">Chaperone protein DnaJ</fullName>
    </recommendedName>
</protein>
<dbReference type="InterPro" id="IPR008971">
    <property type="entry name" value="HSP40/DnaJ_pept-bd"/>
</dbReference>